<dbReference type="InterPro" id="IPR003593">
    <property type="entry name" value="AAA+_ATPase"/>
</dbReference>
<keyword evidence="3" id="KW-0805">Transcription regulation</keyword>
<dbReference type="GO" id="GO:0005524">
    <property type="term" value="F:ATP binding"/>
    <property type="evidence" value="ECO:0007669"/>
    <property type="project" value="UniProtKB-KW"/>
</dbReference>
<keyword evidence="2" id="KW-0067">ATP-binding</keyword>
<keyword evidence="6" id="KW-0597">Phosphoprotein</keyword>
<dbReference type="SMART" id="SM00382">
    <property type="entry name" value="AAA"/>
    <property type="match status" value="1"/>
</dbReference>
<dbReference type="PROSITE" id="PS00676">
    <property type="entry name" value="SIGMA54_INTERACT_2"/>
    <property type="match status" value="1"/>
</dbReference>
<dbReference type="PROSITE" id="PS00688">
    <property type="entry name" value="SIGMA54_INTERACT_3"/>
    <property type="match status" value="1"/>
</dbReference>
<dbReference type="InterPro" id="IPR009057">
    <property type="entry name" value="Homeodomain-like_sf"/>
</dbReference>
<proteinExistence type="predicted"/>
<gene>
    <name evidence="9" type="ORF">ENK44_09730</name>
</gene>
<evidence type="ECO:0000256" key="5">
    <source>
        <dbReference type="ARBA" id="ARBA00023163"/>
    </source>
</evidence>
<keyword evidence="1" id="KW-0547">Nucleotide-binding</keyword>
<dbReference type="PROSITE" id="PS00675">
    <property type="entry name" value="SIGMA54_INTERACT_1"/>
    <property type="match status" value="1"/>
</dbReference>
<dbReference type="InterPro" id="IPR011006">
    <property type="entry name" value="CheY-like_superfamily"/>
</dbReference>
<keyword evidence="5" id="KW-0804">Transcription</keyword>
<dbReference type="Pfam" id="PF02954">
    <property type="entry name" value="HTH_8"/>
    <property type="match status" value="1"/>
</dbReference>
<accession>A0A7V4U0W9</accession>
<dbReference type="GO" id="GO:0006355">
    <property type="term" value="P:regulation of DNA-templated transcription"/>
    <property type="evidence" value="ECO:0007669"/>
    <property type="project" value="InterPro"/>
</dbReference>
<dbReference type="AlphaFoldDB" id="A0A7V4U0W9"/>
<dbReference type="GO" id="GO:0000160">
    <property type="term" value="P:phosphorelay signal transduction system"/>
    <property type="evidence" value="ECO:0007669"/>
    <property type="project" value="InterPro"/>
</dbReference>
<dbReference type="CDD" id="cd00009">
    <property type="entry name" value="AAA"/>
    <property type="match status" value="1"/>
</dbReference>
<dbReference type="Pfam" id="PF00158">
    <property type="entry name" value="Sigma54_activat"/>
    <property type="match status" value="1"/>
</dbReference>
<evidence type="ECO:0000313" key="9">
    <source>
        <dbReference type="EMBL" id="HGY55971.1"/>
    </source>
</evidence>
<dbReference type="Proteomes" id="UP000885779">
    <property type="component" value="Unassembled WGS sequence"/>
</dbReference>
<dbReference type="Gene3D" id="3.40.50.2300">
    <property type="match status" value="1"/>
</dbReference>
<comment type="caution">
    <text evidence="9">The sequence shown here is derived from an EMBL/GenBank/DDBJ whole genome shotgun (WGS) entry which is preliminary data.</text>
</comment>
<dbReference type="GO" id="GO:0043565">
    <property type="term" value="F:sequence-specific DNA binding"/>
    <property type="evidence" value="ECO:0007669"/>
    <property type="project" value="InterPro"/>
</dbReference>
<dbReference type="InterPro" id="IPR058031">
    <property type="entry name" value="AAA_lid_NorR"/>
</dbReference>
<dbReference type="InterPro" id="IPR002197">
    <property type="entry name" value="HTH_Fis"/>
</dbReference>
<feature type="modified residue" description="4-aspartylphosphate" evidence="6">
    <location>
        <position position="51"/>
    </location>
</feature>
<dbReference type="SUPFAM" id="SSF52540">
    <property type="entry name" value="P-loop containing nucleoside triphosphate hydrolases"/>
    <property type="match status" value="1"/>
</dbReference>
<dbReference type="InterPro" id="IPR025943">
    <property type="entry name" value="Sigma_54_int_dom_ATP-bd_2"/>
</dbReference>
<dbReference type="Pfam" id="PF00072">
    <property type="entry name" value="Response_reg"/>
    <property type="match status" value="1"/>
</dbReference>
<dbReference type="InterPro" id="IPR025944">
    <property type="entry name" value="Sigma_54_int_dom_CS"/>
</dbReference>
<dbReference type="FunFam" id="3.40.50.300:FF:000006">
    <property type="entry name" value="DNA-binding transcriptional regulator NtrC"/>
    <property type="match status" value="1"/>
</dbReference>
<dbReference type="InterPro" id="IPR001789">
    <property type="entry name" value="Sig_transdc_resp-reg_receiver"/>
</dbReference>
<evidence type="ECO:0000259" key="7">
    <source>
        <dbReference type="PROSITE" id="PS50045"/>
    </source>
</evidence>
<evidence type="ECO:0000259" key="8">
    <source>
        <dbReference type="PROSITE" id="PS50110"/>
    </source>
</evidence>
<evidence type="ECO:0000256" key="1">
    <source>
        <dbReference type="ARBA" id="ARBA00022741"/>
    </source>
</evidence>
<name>A0A7V4U0W9_CALAY</name>
<dbReference type="PROSITE" id="PS50110">
    <property type="entry name" value="RESPONSE_REGULATORY"/>
    <property type="match status" value="1"/>
</dbReference>
<feature type="domain" description="Sigma-54 factor interaction" evidence="7">
    <location>
        <begin position="146"/>
        <end position="374"/>
    </location>
</feature>
<evidence type="ECO:0000256" key="6">
    <source>
        <dbReference type="PROSITE-ProRule" id="PRU00169"/>
    </source>
</evidence>
<organism evidence="9">
    <name type="scientific">Caldithrix abyssi</name>
    <dbReference type="NCBI Taxonomy" id="187145"/>
    <lineage>
        <taxon>Bacteria</taxon>
        <taxon>Pseudomonadati</taxon>
        <taxon>Calditrichota</taxon>
        <taxon>Calditrichia</taxon>
        <taxon>Calditrichales</taxon>
        <taxon>Calditrichaceae</taxon>
        <taxon>Caldithrix</taxon>
    </lineage>
</organism>
<evidence type="ECO:0000256" key="3">
    <source>
        <dbReference type="ARBA" id="ARBA00023015"/>
    </source>
</evidence>
<keyword evidence="4" id="KW-0238">DNA-binding</keyword>
<dbReference type="InterPro" id="IPR002078">
    <property type="entry name" value="Sigma_54_int"/>
</dbReference>
<dbReference type="EMBL" id="DRQG01000090">
    <property type="protein sequence ID" value="HGY55971.1"/>
    <property type="molecule type" value="Genomic_DNA"/>
</dbReference>
<dbReference type="PRINTS" id="PR01590">
    <property type="entry name" value="HTHFIS"/>
</dbReference>
<dbReference type="SUPFAM" id="SSF46689">
    <property type="entry name" value="Homeodomain-like"/>
    <property type="match status" value="1"/>
</dbReference>
<dbReference type="Gene3D" id="3.40.50.300">
    <property type="entry name" value="P-loop containing nucleotide triphosphate hydrolases"/>
    <property type="match status" value="1"/>
</dbReference>
<dbReference type="PROSITE" id="PS50045">
    <property type="entry name" value="SIGMA54_INTERACT_4"/>
    <property type="match status" value="1"/>
</dbReference>
<dbReference type="InterPro" id="IPR027417">
    <property type="entry name" value="P-loop_NTPase"/>
</dbReference>
<dbReference type="SMART" id="SM00448">
    <property type="entry name" value="REC"/>
    <property type="match status" value="1"/>
</dbReference>
<dbReference type="Pfam" id="PF25601">
    <property type="entry name" value="AAA_lid_14"/>
    <property type="match status" value="1"/>
</dbReference>
<dbReference type="Gene3D" id="1.10.10.60">
    <property type="entry name" value="Homeodomain-like"/>
    <property type="match status" value="1"/>
</dbReference>
<protein>
    <submittedName>
        <fullName evidence="9">Sigma-54-dependent Fis family transcriptional regulator</fullName>
    </submittedName>
</protein>
<evidence type="ECO:0000256" key="2">
    <source>
        <dbReference type="ARBA" id="ARBA00022840"/>
    </source>
</evidence>
<evidence type="ECO:0000256" key="4">
    <source>
        <dbReference type="ARBA" id="ARBA00023125"/>
    </source>
</evidence>
<reference evidence="9" key="1">
    <citation type="journal article" date="2020" name="mSystems">
        <title>Genome- and Community-Level Interaction Insights into Carbon Utilization and Element Cycling Functions of Hydrothermarchaeota in Hydrothermal Sediment.</title>
        <authorList>
            <person name="Zhou Z."/>
            <person name="Liu Y."/>
            <person name="Xu W."/>
            <person name="Pan J."/>
            <person name="Luo Z.H."/>
            <person name="Li M."/>
        </authorList>
    </citation>
    <scope>NUCLEOTIDE SEQUENCE [LARGE SCALE GENOMIC DNA]</scope>
    <source>
        <strain evidence="9">HyVt-577</strain>
    </source>
</reference>
<feature type="domain" description="Response regulatory" evidence="8">
    <location>
        <begin position="2"/>
        <end position="116"/>
    </location>
</feature>
<sequence>MEIIIIEDNDTMRLGMSESLRREGYDTADFAEGAAAVEYIKTHHPALVITDLRMEGMNGLQVLEKVKSIRPQTEVLLISAYGTVQDAVKAMRLGAADFLTKPFSPEELRLRVRQIVERLEKEKLIDRLRAENEYLAEETAQGYAEMVGSSPAMQEIFTLIRQVAREDSAVLIEGESGTGKELVARAIHRNSPRSGGPFIKVNCGALNDNLLESELFGHEKGAFTGALRQKKGRFELADGGTLFLDEIGDISQAMQVKLLRVLQDQEFERVGGEQTLKVDVRLVAATNRDLKALLNRGIFREDLYYRLSVIPIRLPSLRQRRDDIPALVRHFLKRFNQKRGQEKHIDDEGMRLLQEYSWPGNIRELENLIERLHIISDSDDIPAVLIARFLNTPTEITRGFESLPLEEALYAFERHLLLQALKEADGVKNRAAKILGIRTSTLYYKLEKFGLRENAGA</sequence>
<dbReference type="PANTHER" id="PTHR32071">
    <property type="entry name" value="TRANSCRIPTIONAL REGULATORY PROTEIN"/>
    <property type="match status" value="1"/>
</dbReference>
<dbReference type="PANTHER" id="PTHR32071:SF113">
    <property type="entry name" value="ALGINATE BIOSYNTHESIS TRANSCRIPTIONAL REGULATORY PROTEIN ALGB"/>
    <property type="match status" value="1"/>
</dbReference>
<dbReference type="InterPro" id="IPR025662">
    <property type="entry name" value="Sigma_54_int_dom_ATP-bd_1"/>
</dbReference>
<dbReference type="SUPFAM" id="SSF52172">
    <property type="entry name" value="CheY-like"/>
    <property type="match status" value="1"/>
</dbReference>
<dbReference type="Gene3D" id="1.10.8.60">
    <property type="match status" value="1"/>
</dbReference>